<dbReference type="Proteomes" id="UP000307720">
    <property type="component" value="Unassembled WGS sequence"/>
</dbReference>
<comment type="caution">
    <text evidence="1">The sequence shown here is derived from an EMBL/GenBank/DDBJ whole genome shotgun (WGS) entry which is preliminary data.</text>
</comment>
<sequence length="145" mass="16144">MKGNGTKITALYCRLSQDDGNVGDSMSIQSQKAILEKYARDMGKAAYAFYVDDGYSGTNFQRPSFQRMIADIEDGKIDTVITKDLSRLGRNYLESGAYIEVFFPQRHVRYIAVNDGVDSEQSGGLDITPFKNILKNTRHLGGVNC</sequence>
<evidence type="ECO:0000313" key="1">
    <source>
        <dbReference type="EMBL" id="TGX96531.1"/>
    </source>
</evidence>
<accession>A0AC61QWX4</accession>
<gene>
    <name evidence="1" type="ORF">E5357_15845</name>
</gene>
<proteinExistence type="predicted"/>
<name>A0AC61QWX4_9FIRM</name>
<reference evidence="1" key="1">
    <citation type="submission" date="2019-04" db="EMBL/GenBank/DDBJ databases">
        <title>Microbes associate with the intestines of laboratory mice.</title>
        <authorList>
            <person name="Navarre W."/>
            <person name="Wong E."/>
            <person name="Huang K."/>
            <person name="Tropini C."/>
            <person name="Ng K."/>
            <person name="Yu B."/>
        </authorList>
    </citation>
    <scope>NUCLEOTIDE SEQUENCE</scope>
    <source>
        <strain evidence="1">NM72_1-8</strain>
    </source>
</reference>
<keyword evidence="2" id="KW-1185">Reference proteome</keyword>
<protein>
    <submittedName>
        <fullName evidence="1">Resolvase</fullName>
    </submittedName>
</protein>
<organism evidence="1 2">
    <name type="scientific">Hominisplanchenecus murintestinalis</name>
    <dbReference type="NCBI Taxonomy" id="2941517"/>
    <lineage>
        <taxon>Bacteria</taxon>
        <taxon>Bacillati</taxon>
        <taxon>Bacillota</taxon>
        <taxon>Clostridia</taxon>
        <taxon>Lachnospirales</taxon>
        <taxon>Lachnospiraceae</taxon>
        <taxon>Hominisplanchenecus</taxon>
    </lineage>
</organism>
<evidence type="ECO:0000313" key="2">
    <source>
        <dbReference type="Proteomes" id="UP000307720"/>
    </source>
</evidence>
<dbReference type="EMBL" id="SRZB01000058">
    <property type="protein sequence ID" value="TGX96531.1"/>
    <property type="molecule type" value="Genomic_DNA"/>
</dbReference>